<name>A0A833NS13_UNCSA</name>
<proteinExistence type="predicted"/>
<dbReference type="GO" id="GO:0015920">
    <property type="term" value="P:lipopolysaccharide transport"/>
    <property type="evidence" value="ECO:0007669"/>
    <property type="project" value="TreeGrafter"/>
</dbReference>
<dbReference type="InterPro" id="IPR005653">
    <property type="entry name" value="OstA-like_N"/>
</dbReference>
<evidence type="ECO:0000259" key="3">
    <source>
        <dbReference type="Pfam" id="PF03968"/>
    </source>
</evidence>
<dbReference type="GO" id="GO:0009279">
    <property type="term" value="C:cell outer membrane"/>
    <property type="evidence" value="ECO:0007669"/>
    <property type="project" value="TreeGrafter"/>
</dbReference>
<evidence type="ECO:0000313" key="4">
    <source>
        <dbReference type="EMBL" id="KAF0134211.1"/>
    </source>
</evidence>
<evidence type="ECO:0000313" key="5">
    <source>
        <dbReference type="Proteomes" id="UP000488506"/>
    </source>
</evidence>
<keyword evidence="1" id="KW-0732">Signal</keyword>
<gene>
    <name evidence="4" type="ORF">FD145_854</name>
</gene>
<protein>
    <submittedName>
        <fullName evidence="4">Organic solvent tolerance protein OstA</fullName>
    </submittedName>
</protein>
<dbReference type="GO" id="GO:0030288">
    <property type="term" value="C:outer membrane-bounded periplasmic space"/>
    <property type="evidence" value="ECO:0007669"/>
    <property type="project" value="TreeGrafter"/>
</dbReference>
<dbReference type="AlphaFoldDB" id="A0A833NS13"/>
<comment type="caution">
    <text evidence="4">The sequence shown here is derived from an EMBL/GenBank/DDBJ whole genome shotgun (WGS) entry which is preliminary data.</text>
</comment>
<dbReference type="Proteomes" id="UP000488506">
    <property type="component" value="Unassembled WGS sequence"/>
</dbReference>
<feature type="domain" description="Organic solvent tolerance-like N-terminal" evidence="3">
    <location>
        <begin position="243"/>
        <end position="387"/>
    </location>
</feature>
<reference evidence="4 5" key="1">
    <citation type="submission" date="2019-12" db="EMBL/GenBank/DDBJ databases">
        <authorList>
            <person name="Wolfe R."/>
            <person name="Danczak R."/>
            <person name="Wilkins M."/>
        </authorList>
    </citation>
    <scope>NUCLEOTIDE SEQUENCE [LARGE SCALE GENOMIC DNA]</scope>
    <source>
        <strain evidence="4">X2_MaxBin.013</strain>
    </source>
</reference>
<dbReference type="EMBL" id="WPAF01000011">
    <property type="protein sequence ID" value="KAF0134211.1"/>
    <property type="molecule type" value="Genomic_DNA"/>
</dbReference>
<evidence type="ECO:0000256" key="2">
    <source>
        <dbReference type="SAM" id="Phobius"/>
    </source>
</evidence>
<dbReference type="PANTHER" id="PTHR36504">
    <property type="entry name" value="LIPOPOLYSACCHARIDE EXPORT SYSTEM PROTEIN LPTA"/>
    <property type="match status" value="1"/>
</dbReference>
<dbReference type="Pfam" id="PF03968">
    <property type="entry name" value="LptD_N"/>
    <property type="match status" value="1"/>
</dbReference>
<dbReference type="GO" id="GO:0017089">
    <property type="term" value="F:glycolipid transfer activity"/>
    <property type="evidence" value="ECO:0007669"/>
    <property type="project" value="TreeGrafter"/>
</dbReference>
<dbReference type="InterPro" id="IPR052037">
    <property type="entry name" value="LPS_export_LptA"/>
</dbReference>
<accession>A0A833NS13</accession>
<keyword evidence="2" id="KW-1133">Transmembrane helix</keyword>
<keyword evidence="2" id="KW-0812">Transmembrane</keyword>
<sequence>MENAPWRIIFLGAAASLILLFITYFLILPKTANFDQQKIEKILEFKNSYVSGRDNGKKVWEFYAKEGWSGKSGDVTYLKDVSKGRFYKNGDLIVKDLEAPLVKAWKKNKLIEAFGESNSTNESRLKAVIAFTPRGRRKFANLISDQITYNPDAKTSTVSGRISLKDNASSLFSNNMSIDHEKEISSLSNGVKYKRPDISINCDTIDYFAKEEKMICRASIETTVKSKPNATSLKCDYMEVFIESNKDVIALGSIEATQGKKIIFGNSLTYNKKFKYIIIKENVKAIIEKAKVILKERTINRLKSEEAKKILHEKTVLTSNLLELSTENGNAKAIGNVFVLQKGKVAKADSAIYSEKDETITLTRGVFLKKEKQWIKCQKIIVSVKNETFDAAGSVEAEFKIKK</sequence>
<dbReference type="PANTHER" id="PTHR36504:SF1">
    <property type="entry name" value="LIPOPOLYSACCHARIDE EXPORT SYSTEM PROTEIN LPTA"/>
    <property type="match status" value="1"/>
</dbReference>
<dbReference type="Gene3D" id="2.60.450.10">
    <property type="entry name" value="Lipopolysaccharide (LPS) transport protein A like domain"/>
    <property type="match status" value="2"/>
</dbReference>
<evidence type="ECO:0000256" key="1">
    <source>
        <dbReference type="ARBA" id="ARBA00022729"/>
    </source>
</evidence>
<feature type="transmembrane region" description="Helical" evidence="2">
    <location>
        <begin position="6"/>
        <end position="28"/>
    </location>
</feature>
<organism evidence="4 5">
    <name type="scientific">Candidatus Saganbacteria bacterium</name>
    <dbReference type="NCBI Taxonomy" id="2575572"/>
    <lineage>
        <taxon>Bacteria</taxon>
        <taxon>Bacillati</taxon>
        <taxon>Saganbacteria</taxon>
    </lineage>
</organism>
<keyword evidence="2" id="KW-0472">Membrane</keyword>